<dbReference type="PANTHER" id="PTHR33121:SF71">
    <property type="entry name" value="OXYGEN SENSOR PROTEIN DOSP"/>
    <property type="match status" value="1"/>
</dbReference>
<dbReference type="Proteomes" id="UP000036902">
    <property type="component" value="Chromosome"/>
</dbReference>
<protein>
    <submittedName>
        <fullName evidence="5">Diguanylate phosphodiesterase</fullName>
    </submittedName>
</protein>
<dbReference type="InterPro" id="IPR043128">
    <property type="entry name" value="Rev_trsase/Diguanyl_cyclase"/>
</dbReference>
<accession>A0A140IEK3</accession>
<dbReference type="RefSeq" id="WP_048709404.1">
    <property type="nucleotide sequence ID" value="NZ_CP014646.1"/>
</dbReference>
<feature type="domain" description="EAL" evidence="3">
    <location>
        <begin position="487"/>
        <end position="739"/>
    </location>
</feature>
<dbReference type="InterPro" id="IPR029787">
    <property type="entry name" value="Nucleotide_cyclase"/>
</dbReference>
<dbReference type="InterPro" id="IPR035919">
    <property type="entry name" value="EAL_sf"/>
</dbReference>
<dbReference type="EMBL" id="CP014646">
    <property type="protein sequence ID" value="AMO36178.1"/>
    <property type="molecule type" value="Genomic_DNA"/>
</dbReference>
<evidence type="ECO:0000313" key="6">
    <source>
        <dbReference type="Proteomes" id="UP000036902"/>
    </source>
</evidence>
<dbReference type="Pfam" id="PF00990">
    <property type="entry name" value="GGDEF"/>
    <property type="match status" value="1"/>
</dbReference>
<evidence type="ECO:0000256" key="1">
    <source>
        <dbReference type="PROSITE-ProRule" id="PRU00169"/>
    </source>
</evidence>
<dbReference type="Gene3D" id="3.20.20.450">
    <property type="entry name" value="EAL domain"/>
    <property type="match status" value="1"/>
</dbReference>
<evidence type="ECO:0000259" key="4">
    <source>
        <dbReference type="PROSITE" id="PS50887"/>
    </source>
</evidence>
<dbReference type="InterPro" id="IPR001789">
    <property type="entry name" value="Sig_transdc_resp-reg_receiver"/>
</dbReference>
<dbReference type="SUPFAM" id="SSF52172">
    <property type="entry name" value="CheY-like"/>
    <property type="match status" value="1"/>
</dbReference>
<dbReference type="CDD" id="cd01949">
    <property type="entry name" value="GGDEF"/>
    <property type="match status" value="1"/>
</dbReference>
<dbReference type="Pfam" id="PF11849">
    <property type="entry name" value="DUF3369"/>
    <property type="match status" value="1"/>
</dbReference>
<dbReference type="InterPro" id="IPR021800">
    <property type="entry name" value="DUF3369"/>
</dbReference>
<name>A0A140IEK3_9RHOO</name>
<dbReference type="SMART" id="SM00052">
    <property type="entry name" value="EAL"/>
    <property type="match status" value="1"/>
</dbReference>
<dbReference type="InterPro" id="IPR011006">
    <property type="entry name" value="CheY-like_superfamily"/>
</dbReference>
<feature type="domain" description="GGDEF" evidence="4">
    <location>
        <begin position="352"/>
        <end position="478"/>
    </location>
</feature>
<evidence type="ECO:0000259" key="3">
    <source>
        <dbReference type="PROSITE" id="PS50883"/>
    </source>
</evidence>
<feature type="modified residue" description="4-aspartylphosphate" evidence="1">
    <location>
        <position position="90"/>
    </location>
</feature>
<evidence type="ECO:0000313" key="5">
    <source>
        <dbReference type="EMBL" id="AMO36178.1"/>
    </source>
</evidence>
<dbReference type="PANTHER" id="PTHR33121">
    <property type="entry name" value="CYCLIC DI-GMP PHOSPHODIESTERASE PDEF"/>
    <property type="match status" value="1"/>
</dbReference>
<reference evidence="6" key="1">
    <citation type="submission" date="2016-03" db="EMBL/GenBank/DDBJ databases">
        <authorList>
            <person name="Ma C."/>
            <person name="Zhou S."/>
            <person name="Yang G."/>
        </authorList>
    </citation>
    <scope>NUCLEOTIDE SEQUENCE [LARGE SCALE GENOMIC DNA]</scope>
    <source>
        <strain evidence="6">SgZ-1</strain>
    </source>
</reference>
<dbReference type="InterPro" id="IPR001633">
    <property type="entry name" value="EAL_dom"/>
</dbReference>
<dbReference type="PROSITE" id="PS50887">
    <property type="entry name" value="GGDEF"/>
    <property type="match status" value="1"/>
</dbReference>
<dbReference type="STRING" id="1134435.AC731_004020"/>
<dbReference type="PROSITE" id="PS50883">
    <property type="entry name" value="EAL"/>
    <property type="match status" value="1"/>
</dbReference>
<keyword evidence="6" id="KW-1185">Reference proteome</keyword>
<proteinExistence type="predicted"/>
<dbReference type="SUPFAM" id="SSF141868">
    <property type="entry name" value="EAL domain-like"/>
    <property type="match status" value="1"/>
</dbReference>
<dbReference type="Gene3D" id="3.30.70.270">
    <property type="match status" value="1"/>
</dbReference>
<evidence type="ECO:0000259" key="2">
    <source>
        <dbReference type="PROSITE" id="PS50110"/>
    </source>
</evidence>
<dbReference type="Gene3D" id="3.40.50.2300">
    <property type="match status" value="1"/>
</dbReference>
<gene>
    <name evidence="5" type="ORF">AC731_004020</name>
</gene>
<organism evidence="5 6">
    <name type="scientific">Thauera humireducens</name>
    <dbReference type="NCBI Taxonomy" id="1134435"/>
    <lineage>
        <taxon>Bacteria</taxon>
        <taxon>Pseudomonadati</taxon>
        <taxon>Pseudomonadota</taxon>
        <taxon>Betaproteobacteria</taxon>
        <taxon>Rhodocyclales</taxon>
        <taxon>Zoogloeaceae</taxon>
        <taxon>Thauera</taxon>
    </lineage>
</organism>
<dbReference type="Pfam" id="PF00563">
    <property type="entry name" value="EAL"/>
    <property type="match status" value="1"/>
</dbReference>
<dbReference type="KEGG" id="thu:AC731_004020"/>
<dbReference type="CDD" id="cd01948">
    <property type="entry name" value="EAL"/>
    <property type="match status" value="1"/>
</dbReference>
<dbReference type="InterPro" id="IPR000160">
    <property type="entry name" value="GGDEF_dom"/>
</dbReference>
<dbReference type="Pfam" id="PF00072">
    <property type="entry name" value="Response_reg"/>
    <property type="match status" value="1"/>
</dbReference>
<sequence length="740" mass="81647">MQYDESSFSADDELIAIEEDIPASPSDTEAPEPWQVLIVDDDEDVHRATELALRGMLVEDRPIRLLHAHTGEAALQQVAQHEDLAVMLLDVVMESDNAGLQVVRKVRESLKRSALRIILRTGQPGYAPELETVRNYDINDYRTKSELTRVRLFTSLTASIRVYRQMRTHERMRQGLESIVRASTELSKLQGMQRFAEGVVDQLCALLGVRAEGLVCAQGGLSSVGEPARVIAAAGRFRKYVLQPLAALDTAVIRDALMRCLDEQRSLFAPALAIYFPTPAERRLAAYVELSGPLREGDRYLLEVFCSSMAVGFENVLLYDRLIDQAYLDPLLRIPNLNRLLEHLAAPALEPASSTLALLDIDDFSAINDTLGHEFGDAALKAIVARAQAVLPECHLARLGSDLFAVLGHSRMVKPDTLQQLFTESFDVAGQRVRLSATIGLVQLGTRDCYGPALLKDAHVALKQAKLHHRGTAVYFSAALGQDARARMHLLRELREAFDAHDRFFVVYQPKVHLANGRPSGVEALLRWRTANGELIAPDRFIPLAEQSGLMIALGAFVLRNACQQLRRLRDAGHDALTMAINVSHVQLRDPDFMMLLKASLDEAGVPGSQVELEITESMAAEDLELVRGLLAALKTLGVRVAIDDFGTGFSSLSVLRHLDAQRLKIDRSFVTEMLQDNSIARMVISLGHTQRMAVTAEGIETEAQRDALLALGCDEGQGWLYARPLEEAALLAWLANASA</sequence>
<feature type="domain" description="Response regulatory" evidence="2">
    <location>
        <begin position="35"/>
        <end position="159"/>
    </location>
</feature>
<dbReference type="GO" id="GO:0000160">
    <property type="term" value="P:phosphorelay signal transduction system"/>
    <property type="evidence" value="ECO:0007669"/>
    <property type="project" value="InterPro"/>
</dbReference>
<dbReference type="SUPFAM" id="SSF55073">
    <property type="entry name" value="Nucleotide cyclase"/>
    <property type="match status" value="1"/>
</dbReference>
<dbReference type="InterPro" id="IPR050706">
    <property type="entry name" value="Cyclic-di-GMP_PDE-like"/>
</dbReference>
<dbReference type="AlphaFoldDB" id="A0A140IEK3"/>
<keyword evidence="1" id="KW-0597">Phosphoprotein</keyword>
<dbReference type="GO" id="GO:0071111">
    <property type="term" value="F:cyclic-guanylate-specific phosphodiesterase activity"/>
    <property type="evidence" value="ECO:0007669"/>
    <property type="project" value="InterPro"/>
</dbReference>
<dbReference type="SMART" id="SM00267">
    <property type="entry name" value="GGDEF"/>
    <property type="match status" value="1"/>
</dbReference>
<dbReference type="PROSITE" id="PS50110">
    <property type="entry name" value="RESPONSE_REGULATORY"/>
    <property type="match status" value="1"/>
</dbReference>
<dbReference type="NCBIfam" id="TIGR00254">
    <property type="entry name" value="GGDEF"/>
    <property type="match status" value="1"/>
</dbReference>